<organism evidence="1 2">
    <name type="scientific">Aromatoleum toluolicum</name>
    <dbReference type="NCBI Taxonomy" id="90060"/>
    <lineage>
        <taxon>Bacteria</taxon>
        <taxon>Pseudomonadati</taxon>
        <taxon>Pseudomonadota</taxon>
        <taxon>Betaproteobacteria</taxon>
        <taxon>Rhodocyclales</taxon>
        <taxon>Rhodocyclaceae</taxon>
        <taxon>Aromatoleum</taxon>
    </lineage>
</organism>
<proteinExistence type="predicted"/>
<dbReference type="EMBL" id="WTVS01000109">
    <property type="protein sequence ID" value="NMG00896.1"/>
    <property type="molecule type" value="Genomic_DNA"/>
</dbReference>
<name>A0ABX1NPD9_9RHOO</name>
<evidence type="ECO:0000313" key="2">
    <source>
        <dbReference type="Proteomes" id="UP000634522"/>
    </source>
</evidence>
<protein>
    <submittedName>
        <fullName evidence="1">Uncharacterized protein</fullName>
    </submittedName>
</protein>
<sequence length="98" mass="11444">MSVSKEIQEAISEFLMIDPDGWGIDPQPQKNIYAQVRIDGWPSVVHYEFRYNQETGLYVELHAEHQQYSFLVLCFLCAWRKVGRLVGIPFAFLRVPIN</sequence>
<accession>A0ABX1NPD9</accession>
<dbReference type="Proteomes" id="UP000634522">
    <property type="component" value="Unassembled WGS sequence"/>
</dbReference>
<keyword evidence="2" id="KW-1185">Reference proteome</keyword>
<gene>
    <name evidence="1" type="ORF">GPA27_26300</name>
</gene>
<dbReference type="RefSeq" id="WP_169143401.1">
    <property type="nucleotide sequence ID" value="NZ_WTVS01000109.1"/>
</dbReference>
<evidence type="ECO:0000313" key="1">
    <source>
        <dbReference type="EMBL" id="NMG00896.1"/>
    </source>
</evidence>
<reference evidence="1 2" key="1">
    <citation type="submission" date="2019-12" db="EMBL/GenBank/DDBJ databases">
        <title>Comparative genomics gives insights into the taxonomy of the Azoarcus-Aromatoleum group and reveals separate origins of nif in the plant-associated Azoarcus and non-plant-associated Aromatoleum sub-groups.</title>
        <authorList>
            <person name="Lafos M."/>
            <person name="Maluk M."/>
            <person name="Batista M."/>
            <person name="Junghare M."/>
            <person name="Carmona M."/>
            <person name="Faoro H."/>
            <person name="Cruz L.M."/>
            <person name="Battistoni F."/>
            <person name="De Souza E."/>
            <person name="Pedrosa F."/>
            <person name="Chen W.-M."/>
            <person name="Poole P.S."/>
            <person name="Dixon R.A."/>
            <person name="James E.K."/>
        </authorList>
    </citation>
    <scope>NUCLEOTIDE SEQUENCE [LARGE SCALE GENOMIC DNA]</scope>
    <source>
        <strain evidence="1 2">T</strain>
    </source>
</reference>
<comment type="caution">
    <text evidence="1">The sequence shown here is derived from an EMBL/GenBank/DDBJ whole genome shotgun (WGS) entry which is preliminary data.</text>
</comment>